<proteinExistence type="predicted"/>
<feature type="signal peptide" evidence="1">
    <location>
        <begin position="1"/>
        <end position="25"/>
    </location>
</feature>
<feature type="chain" id="PRO_5002434414" evidence="1">
    <location>
        <begin position="26"/>
        <end position="62"/>
    </location>
</feature>
<reference evidence="2" key="1">
    <citation type="submission" date="2014-11" db="EMBL/GenBank/DDBJ databases">
        <authorList>
            <person name="Amaro Gonzalez C."/>
        </authorList>
    </citation>
    <scope>NUCLEOTIDE SEQUENCE</scope>
</reference>
<reference evidence="2" key="2">
    <citation type="journal article" date="2015" name="Fish Shellfish Immunol.">
        <title>Early steps in the European eel (Anguilla anguilla)-Vibrio vulnificus interaction in the gills: Role of the RtxA13 toxin.</title>
        <authorList>
            <person name="Callol A."/>
            <person name="Pajuelo D."/>
            <person name="Ebbesson L."/>
            <person name="Teles M."/>
            <person name="MacKenzie S."/>
            <person name="Amaro C."/>
        </authorList>
    </citation>
    <scope>NUCLEOTIDE SEQUENCE</scope>
</reference>
<organism evidence="2">
    <name type="scientific">Anguilla anguilla</name>
    <name type="common">European freshwater eel</name>
    <name type="synonym">Muraena anguilla</name>
    <dbReference type="NCBI Taxonomy" id="7936"/>
    <lineage>
        <taxon>Eukaryota</taxon>
        <taxon>Metazoa</taxon>
        <taxon>Chordata</taxon>
        <taxon>Craniata</taxon>
        <taxon>Vertebrata</taxon>
        <taxon>Euteleostomi</taxon>
        <taxon>Actinopterygii</taxon>
        <taxon>Neopterygii</taxon>
        <taxon>Teleostei</taxon>
        <taxon>Anguilliformes</taxon>
        <taxon>Anguillidae</taxon>
        <taxon>Anguilla</taxon>
    </lineage>
</organism>
<sequence length="62" mass="7233">MLNCHFSSLNIALLFLKIMVNNTEKESIDLVCVCVCVTVCERSKKRKERLITTIRNEDCQER</sequence>
<evidence type="ECO:0000313" key="2">
    <source>
        <dbReference type="EMBL" id="JAH91035.1"/>
    </source>
</evidence>
<dbReference type="AlphaFoldDB" id="A0A0E9WN71"/>
<dbReference type="EMBL" id="GBXM01017542">
    <property type="protein sequence ID" value="JAH91035.1"/>
    <property type="molecule type" value="Transcribed_RNA"/>
</dbReference>
<accession>A0A0E9WN71</accession>
<keyword evidence="1" id="KW-0732">Signal</keyword>
<name>A0A0E9WN71_ANGAN</name>
<protein>
    <submittedName>
        <fullName evidence="2">Uncharacterized protein</fullName>
    </submittedName>
</protein>
<evidence type="ECO:0000256" key="1">
    <source>
        <dbReference type="SAM" id="SignalP"/>
    </source>
</evidence>